<keyword evidence="10" id="KW-1185">Reference proteome</keyword>
<feature type="domain" description="DUF2510" evidence="8">
    <location>
        <begin position="10"/>
        <end position="44"/>
    </location>
</feature>
<evidence type="ECO:0000259" key="8">
    <source>
        <dbReference type="Pfam" id="PF10708"/>
    </source>
</evidence>
<evidence type="ECO:0000259" key="7">
    <source>
        <dbReference type="Pfam" id="PF06271"/>
    </source>
</evidence>
<protein>
    <submittedName>
        <fullName evidence="9">RDD family protein</fullName>
    </submittedName>
</protein>
<comment type="subcellular location">
    <subcellularLocation>
        <location evidence="1">Cell membrane</location>
        <topology evidence="1">Multi-pass membrane protein</topology>
    </subcellularLocation>
</comment>
<evidence type="ECO:0000313" key="10">
    <source>
        <dbReference type="Proteomes" id="UP001597351"/>
    </source>
</evidence>
<evidence type="ECO:0000256" key="4">
    <source>
        <dbReference type="ARBA" id="ARBA00022989"/>
    </source>
</evidence>
<comment type="caution">
    <text evidence="9">The sequence shown here is derived from an EMBL/GenBank/DDBJ whole genome shotgun (WGS) entry which is preliminary data.</text>
</comment>
<keyword evidence="4 6" id="KW-1133">Transmembrane helix</keyword>
<reference evidence="10" key="1">
    <citation type="journal article" date="2019" name="Int. J. Syst. Evol. Microbiol.">
        <title>The Global Catalogue of Microorganisms (GCM) 10K type strain sequencing project: providing services to taxonomists for standard genome sequencing and annotation.</title>
        <authorList>
            <consortium name="The Broad Institute Genomics Platform"/>
            <consortium name="The Broad Institute Genome Sequencing Center for Infectious Disease"/>
            <person name="Wu L."/>
            <person name="Ma J."/>
        </authorList>
    </citation>
    <scope>NUCLEOTIDE SEQUENCE [LARGE SCALE GENOMIC DNA]</scope>
    <source>
        <strain evidence="10">CGMCC 1.12477</strain>
    </source>
</reference>
<dbReference type="Proteomes" id="UP001597351">
    <property type="component" value="Unassembled WGS sequence"/>
</dbReference>
<accession>A0ABW4THY6</accession>
<evidence type="ECO:0000256" key="1">
    <source>
        <dbReference type="ARBA" id="ARBA00004651"/>
    </source>
</evidence>
<dbReference type="InterPro" id="IPR010432">
    <property type="entry name" value="RDD"/>
</dbReference>
<organism evidence="9 10">
    <name type="scientific">Nocardioides aestuarii</name>
    <dbReference type="NCBI Taxonomy" id="252231"/>
    <lineage>
        <taxon>Bacteria</taxon>
        <taxon>Bacillati</taxon>
        <taxon>Actinomycetota</taxon>
        <taxon>Actinomycetes</taxon>
        <taxon>Propionibacteriales</taxon>
        <taxon>Nocardioidaceae</taxon>
        <taxon>Nocardioides</taxon>
    </lineage>
</organism>
<feature type="transmembrane region" description="Helical" evidence="6">
    <location>
        <begin position="67"/>
        <end position="86"/>
    </location>
</feature>
<evidence type="ECO:0000256" key="3">
    <source>
        <dbReference type="ARBA" id="ARBA00022692"/>
    </source>
</evidence>
<dbReference type="EMBL" id="JBHUGD010000001">
    <property type="protein sequence ID" value="MFD1945256.1"/>
    <property type="molecule type" value="Genomic_DNA"/>
</dbReference>
<proteinExistence type="predicted"/>
<feature type="transmembrane region" description="Helical" evidence="6">
    <location>
        <begin position="130"/>
        <end position="149"/>
    </location>
</feature>
<evidence type="ECO:0000313" key="9">
    <source>
        <dbReference type="EMBL" id="MFD1945256.1"/>
    </source>
</evidence>
<name>A0ABW4THY6_9ACTN</name>
<keyword evidence="3 6" id="KW-0812">Transmembrane</keyword>
<sequence length="254" mass="27071">MSDAGGGPAAGWYADPGASPGSGVVRWWDGSAWTDHVAGGAPAPYAAGRVGPATPDGQELAGWWRRVAAFVLDSIVGVIAALPFTLPAQISVQREMLAQQEDLMRRIEAGETVSPGDFFALWTTGYADHWVLLIVAPAVVVLVYHALFLRWRGRTPGKMALGLRVRPRTEDGRLGWSVIARRLAVQFLLVQLLQVAVFVGGSLAVAVVAWLAVLVFSLADPLCALGVRRQTIHDRAAGTVVVRDDASVGAPYRS</sequence>
<feature type="domain" description="RDD" evidence="7">
    <location>
        <begin position="60"/>
        <end position="238"/>
    </location>
</feature>
<dbReference type="PANTHER" id="PTHR36115">
    <property type="entry name" value="PROLINE-RICH ANTIGEN HOMOLOG-RELATED"/>
    <property type="match status" value="1"/>
</dbReference>
<dbReference type="Pfam" id="PF06271">
    <property type="entry name" value="RDD"/>
    <property type="match status" value="1"/>
</dbReference>
<evidence type="ECO:0000256" key="2">
    <source>
        <dbReference type="ARBA" id="ARBA00022475"/>
    </source>
</evidence>
<dbReference type="Pfam" id="PF10708">
    <property type="entry name" value="DUF2510"/>
    <property type="match status" value="1"/>
</dbReference>
<evidence type="ECO:0000256" key="6">
    <source>
        <dbReference type="SAM" id="Phobius"/>
    </source>
</evidence>
<keyword evidence="2" id="KW-1003">Cell membrane</keyword>
<evidence type="ECO:0000256" key="5">
    <source>
        <dbReference type="ARBA" id="ARBA00023136"/>
    </source>
</evidence>
<dbReference type="InterPro" id="IPR051791">
    <property type="entry name" value="Pra-immunoreactive"/>
</dbReference>
<gene>
    <name evidence="9" type="ORF">ACFSDE_00490</name>
</gene>
<keyword evidence="5 6" id="KW-0472">Membrane</keyword>
<dbReference type="RefSeq" id="WP_343915853.1">
    <property type="nucleotide sequence ID" value="NZ_BAAAJT010000002.1"/>
</dbReference>
<dbReference type="InterPro" id="IPR018929">
    <property type="entry name" value="DUF2510"/>
</dbReference>